<evidence type="ECO:0000256" key="8">
    <source>
        <dbReference type="ARBA" id="ARBA00023239"/>
    </source>
</evidence>
<keyword evidence="7" id="KW-0594">Phospholipid biosynthesis</keyword>
<keyword evidence="11" id="KW-0812">Transmembrane</keyword>
<dbReference type="InterPro" id="IPR033175">
    <property type="entry name" value="PSD-A"/>
</dbReference>
<comment type="caution">
    <text evidence="12">The sequence shown here is derived from an EMBL/GenBank/DDBJ whole genome shotgun (WGS) entry which is preliminary data.</text>
</comment>
<dbReference type="EMBL" id="JAGSSW010000002">
    <property type="protein sequence ID" value="MBR8463453.1"/>
    <property type="molecule type" value="Genomic_DNA"/>
</dbReference>
<keyword evidence="5 11" id="KW-0472">Membrane</keyword>
<keyword evidence="13" id="KW-1185">Reference proteome</keyword>
<dbReference type="Proteomes" id="UP000682951">
    <property type="component" value="Unassembled WGS sequence"/>
</dbReference>
<evidence type="ECO:0000256" key="9">
    <source>
        <dbReference type="ARBA" id="ARBA00023264"/>
    </source>
</evidence>
<evidence type="ECO:0000256" key="2">
    <source>
        <dbReference type="ARBA" id="ARBA00022516"/>
    </source>
</evidence>
<evidence type="ECO:0000256" key="5">
    <source>
        <dbReference type="ARBA" id="ARBA00023136"/>
    </source>
</evidence>
<keyword evidence="10" id="KW-0670">Pyruvate</keyword>
<keyword evidence="2" id="KW-0444">Lipid biosynthesis</keyword>
<gene>
    <name evidence="12" type="ORF">KDD93_02565</name>
</gene>
<evidence type="ECO:0000256" key="6">
    <source>
        <dbReference type="ARBA" id="ARBA00023145"/>
    </source>
</evidence>
<sequence length="204" mass="23120">MGYVAKSSYKFIAFFAILFIVALLFDIAVIFFAVILVFVIYFFRDPEREPYTDDKLAILVPIDGRVKEISTTKFEDKEFSKVVIEKSFFGVGSLRAPCDMNVSEIRQRHGLFLCNHMKISNAMNERILYVCQNDTNEFMIRIIAGALTRSIYIKNVQSLKASRKFGFLSSGVVVMLLPKDTKICVSVGESVCSAGLLGYFNKRD</sequence>
<evidence type="ECO:0000256" key="10">
    <source>
        <dbReference type="ARBA" id="ARBA00023317"/>
    </source>
</evidence>
<keyword evidence="4" id="KW-0443">Lipid metabolism</keyword>
<proteinExistence type="predicted"/>
<organism evidence="12 13">
    <name type="scientific">Campylobacter anatolicus</name>
    <dbReference type="NCBI Taxonomy" id="2829105"/>
    <lineage>
        <taxon>Bacteria</taxon>
        <taxon>Pseudomonadati</taxon>
        <taxon>Campylobacterota</taxon>
        <taxon>Epsilonproteobacteria</taxon>
        <taxon>Campylobacterales</taxon>
        <taxon>Campylobacteraceae</taxon>
        <taxon>Campylobacter</taxon>
    </lineage>
</organism>
<reference evidence="12 13" key="1">
    <citation type="submission" date="2021-04" db="EMBL/GenBank/DDBJ databases">
        <title>Molecular and phenotypic characterization and identification of bacterial isolates recovered from the Anatolian ground squirrels (Spermophilus xanthoprymnus) and which have the potential to form a new species in the Campylobacter genus.</title>
        <authorList>
            <person name="Aydin F."/>
            <person name="Abay S."/>
            <person name="Kayman T."/>
            <person name="Karakaya E."/>
            <person name="Mustak H.K."/>
            <person name="Mustak I.B."/>
            <person name="Bilgin N."/>
            <person name="Duzler A."/>
            <person name="Sahin O."/>
            <person name="Guran O."/>
            <person name="Saticioglu I.B."/>
        </authorList>
    </citation>
    <scope>NUCLEOTIDE SEQUENCE [LARGE SCALE GENOMIC DNA]</scope>
    <source>
        <strain evidence="13">faydin-G24</strain>
    </source>
</reference>
<dbReference type="PANTHER" id="PTHR35809:SF1">
    <property type="entry name" value="ARCHAETIDYLSERINE DECARBOXYLASE PROENZYME-RELATED"/>
    <property type="match status" value="1"/>
</dbReference>
<dbReference type="InterPro" id="IPR003817">
    <property type="entry name" value="PS_Dcarbxylase"/>
</dbReference>
<accession>A0ABS5HH42</accession>
<feature type="transmembrane region" description="Helical" evidence="11">
    <location>
        <begin position="12"/>
        <end position="43"/>
    </location>
</feature>
<evidence type="ECO:0000256" key="4">
    <source>
        <dbReference type="ARBA" id="ARBA00023098"/>
    </source>
</evidence>
<evidence type="ECO:0000256" key="11">
    <source>
        <dbReference type="SAM" id="Phobius"/>
    </source>
</evidence>
<name>A0ABS5HH42_9BACT</name>
<protein>
    <submittedName>
        <fullName evidence="12">Phosphatidylserine decarboxylase</fullName>
    </submittedName>
</protein>
<dbReference type="RefSeq" id="WP_212141614.1">
    <property type="nucleotide sequence ID" value="NZ_JAGSSW010000002.1"/>
</dbReference>
<keyword evidence="3" id="KW-0210">Decarboxylase</keyword>
<evidence type="ECO:0000256" key="3">
    <source>
        <dbReference type="ARBA" id="ARBA00022793"/>
    </source>
</evidence>
<keyword evidence="6" id="KW-0865">Zymogen</keyword>
<evidence type="ECO:0000256" key="7">
    <source>
        <dbReference type="ARBA" id="ARBA00023209"/>
    </source>
</evidence>
<keyword evidence="1" id="KW-1003">Cell membrane</keyword>
<keyword evidence="11" id="KW-1133">Transmembrane helix</keyword>
<keyword evidence="8" id="KW-0456">Lyase</keyword>
<keyword evidence="9" id="KW-1208">Phospholipid metabolism</keyword>
<evidence type="ECO:0000313" key="13">
    <source>
        <dbReference type="Proteomes" id="UP000682951"/>
    </source>
</evidence>
<evidence type="ECO:0000313" key="12">
    <source>
        <dbReference type="EMBL" id="MBR8463453.1"/>
    </source>
</evidence>
<evidence type="ECO:0000256" key="1">
    <source>
        <dbReference type="ARBA" id="ARBA00022475"/>
    </source>
</evidence>
<dbReference type="PANTHER" id="PTHR35809">
    <property type="entry name" value="ARCHAETIDYLSERINE DECARBOXYLASE PROENZYME-RELATED"/>
    <property type="match status" value="1"/>
</dbReference>
<dbReference type="Pfam" id="PF02666">
    <property type="entry name" value="PS_Dcarbxylase"/>
    <property type="match status" value="1"/>
</dbReference>